<proteinExistence type="predicted"/>
<accession>I3DEW2</accession>
<dbReference type="AlphaFoldDB" id="I3DEW2"/>
<dbReference type="Proteomes" id="UP000006457">
    <property type="component" value="Unassembled WGS sequence"/>
</dbReference>
<feature type="compositionally biased region" description="Polar residues" evidence="1">
    <location>
        <begin position="29"/>
        <end position="42"/>
    </location>
</feature>
<dbReference type="eggNOG" id="COG3210">
    <property type="taxonomic scope" value="Bacteria"/>
</dbReference>
<dbReference type="EMBL" id="AJSX01000020">
    <property type="protein sequence ID" value="EIJ70255.1"/>
    <property type="molecule type" value="Genomic_DNA"/>
</dbReference>
<organism evidence="2 3">
    <name type="scientific">Pasteurella bettyae CCUG 2042</name>
    <dbReference type="NCBI Taxonomy" id="1095749"/>
    <lineage>
        <taxon>Bacteria</taxon>
        <taxon>Pseudomonadati</taxon>
        <taxon>Pseudomonadota</taxon>
        <taxon>Gammaproteobacteria</taxon>
        <taxon>Pasteurellales</taxon>
        <taxon>Pasteurellaceae</taxon>
        <taxon>Pasteurella</taxon>
    </lineage>
</organism>
<evidence type="ECO:0000256" key="1">
    <source>
        <dbReference type="SAM" id="MobiDB-lite"/>
    </source>
</evidence>
<feature type="region of interest" description="Disordered" evidence="1">
    <location>
        <begin position="73"/>
        <end position="100"/>
    </location>
</feature>
<keyword evidence="3" id="KW-1185">Reference proteome</keyword>
<comment type="caution">
    <text evidence="2">The sequence shown here is derived from an EMBL/GenBank/DDBJ whole genome shotgun (WGS) entry which is preliminary data.</text>
</comment>
<evidence type="ECO:0000313" key="3">
    <source>
        <dbReference type="Proteomes" id="UP000006457"/>
    </source>
</evidence>
<dbReference type="PATRIC" id="fig|1095749.3.peg.832"/>
<reference evidence="2 3" key="1">
    <citation type="submission" date="2012-03" db="EMBL/GenBank/DDBJ databases">
        <authorList>
            <person name="Harkins D.M."/>
            <person name="Madupu R."/>
            <person name="Durkin A.S."/>
            <person name="Torralba M."/>
            <person name="Methe B."/>
            <person name="Sutton G.G."/>
            <person name="Nelson K.E."/>
        </authorList>
    </citation>
    <scope>NUCLEOTIDE SEQUENCE [LARGE SCALE GENOMIC DNA]</scope>
    <source>
        <strain evidence="2 3">CCUG 2042</strain>
    </source>
</reference>
<name>I3DEW2_9PAST</name>
<sequence length="502" mass="56611">MGFSVGRDQTSKEDKEKYDRINRERNGETFEQSNPNQANRSPIQFGLGENDVHSADFYAISKIGAVNLLSNTKKSENASSTTSSVISNGRFTIQDSEGQENINRITKSTTEQTHHLDKPDYQSLQKETETDSAIKRQFFSNMAGLTDEAYRTMFIAEHRMMTAKIDEKGNPIIDENLNNKLNNEAKKVADEKLRKGEITQEVYEQEIHKYRASELGKGRNIYQLREVSDQERNHLQKVTYKDPLTGKSETRYVVAFNGIFNDENAAAKFAWQNYVAKESESGKINTRIHKDIYFVHHPEAKNKSSELLVAGYEKIFETSFGNLLGMDNSSLQAKQIMTKYGKDNLFIGSHSRGTLTVANAINSLNTQENREAKLLSGTKVKMVGSAANVTNTDNSLSQLQTGSLRNEANKEGAIRIENHQLDPVGSLPFLLGGNPSTMNDNYQNRGIIKRTIDMFGDDSSVHNCHGLGQKQCVTDGYRKDEKDLIMNKERTIYDLNRNSNNK</sequence>
<dbReference type="RefSeq" id="WP_005759956.1">
    <property type="nucleotide sequence ID" value="NZ_AJSX01000020.1"/>
</dbReference>
<feature type="region of interest" description="Disordered" evidence="1">
    <location>
        <begin position="1"/>
        <end position="47"/>
    </location>
</feature>
<gene>
    <name evidence="2" type="ORF">HMPREF1052_2205</name>
</gene>
<feature type="compositionally biased region" description="Basic and acidic residues" evidence="1">
    <location>
        <begin position="9"/>
        <end position="28"/>
    </location>
</feature>
<evidence type="ECO:0000313" key="2">
    <source>
        <dbReference type="EMBL" id="EIJ70255.1"/>
    </source>
</evidence>
<protein>
    <submittedName>
        <fullName evidence="2">Uncharacterized protein</fullName>
    </submittedName>
</protein>